<evidence type="ECO:0000313" key="1">
    <source>
        <dbReference type="EMBL" id="ACD39812.1"/>
    </source>
</evidence>
<gene>
    <name evidence="1" type="primary">E6</name>
</gene>
<sequence>MPPCSASLHAAFSRYAKLRKLCKRLRIDIGQLHVSCVYCKKQLSELEVLHLLEDGGPFAVTKGKKKKERRCFAACCRCRLFLDNA</sequence>
<dbReference type="SUPFAM" id="SSF161229">
    <property type="entry name" value="E6 C-terminal domain-like"/>
    <property type="match status" value="1"/>
</dbReference>
<organism evidence="1 2">
    <name type="scientific">Caretta caretta papillomavirus 1</name>
    <dbReference type="NCBI Taxonomy" id="485241"/>
    <lineage>
        <taxon>Viruses</taxon>
        <taxon>Monodnaviria</taxon>
        <taxon>Shotokuvirae</taxon>
        <taxon>Cossaviricota</taxon>
        <taxon>Papovaviricetes</taxon>
        <taxon>Zurhausenvirales</taxon>
        <taxon>Papillomaviridae</taxon>
        <taxon>Firstpapillomavirinae</taxon>
        <taxon>Dyozetapapillomavirus</taxon>
        <taxon>Dyozetapapillomavirus 1</taxon>
    </lineage>
</organism>
<evidence type="ECO:0000313" key="2">
    <source>
        <dbReference type="Proteomes" id="UP000134884"/>
    </source>
</evidence>
<dbReference type="Gene3D" id="3.30.240.40">
    <property type="entry name" value="E6 early regulatory protein"/>
    <property type="match status" value="1"/>
</dbReference>
<dbReference type="InterPro" id="IPR038575">
    <property type="entry name" value="E6_sf"/>
</dbReference>
<dbReference type="RefSeq" id="YP_002308357.1">
    <property type="nucleotide sequence ID" value="NC_011530.1"/>
</dbReference>
<reference evidence="1 2" key="1">
    <citation type="journal article" date="2009" name="Virology">
        <title>Genomic characterization of two novel reptilian papillomaviruses, Chelonia mydas papillomavirus 1 and Caretta caretta papillomavirus 1.</title>
        <authorList>
            <person name="Herbst L.H."/>
            <person name="Lenz J."/>
            <person name="Van Doorslaer K."/>
            <person name="Chen Z."/>
            <person name="Stacy B.A."/>
            <person name="Wellehan J.F.Jr."/>
            <person name="Manire C.A."/>
            <person name="Burk R.D."/>
        </authorList>
    </citation>
    <scope>NUCLEOTIDE SEQUENCE [LARGE SCALE GENOMIC DNA]</scope>
</reference>
<dbReference type="EMBL" id="EU493092">
    <property type="protein sequence ID" value="ACD39812.1"/>
    <property type="molecule type" value="Genomic_DNA"/>
</dbReference>
<dbReference type="Proteomes" id="UP000134884">
    <property type="component" value="Segment"/>
</dbReference>
<dbReference type="GeneID" id="7018758"/>
<name>B6RUP8_9PAPI</name>
<keyword evidence="2" id="KW-1185">Reference proteome</keyword>
<accession>B6RUP8</accession>
<dbReference type="KEGG" id="vg:7018758"/>
<proteinExistence type="predicted"/>
<protein>
    <submittedName>
        <fullName evidence="1">E6</fullName>
    </submittedName>
</protein>